<organism evidence="6 7">
    <name type="scientific">Gellertiella hungarica</name>
    <dbReference type="NCBI Taxonomy" id="1572859"/>
    <lineage>
        <taxon>Bacteria</taxon>
        <taxon>Pseudomonadati</taxon>
        <taxon>Pseudomonadota</taxon>
        <taxon>Alphaproteobacteria</taxon>
        <taxon>Hyphomicrobiales</taxon>
        <taxon>Rhizobiaceae</taxon>
        <taxon>Gellertiella</taxon>
    </lineage>
</organism>
<evidence type="ECO:0000256" key="3">
    <source>
        <dbReference type="ARBA" id="ARBA00023125"/>
    </source>
</evidence>
<feature type="domain" description="HTH lysR-type" evidence="5">
    <location>
        <begin position="7"/>
        <end position="64"/>
    </location>
</feature>
<evidence type="ECO:0000313" key="7">
    <source>
        <dbReference type="Proteomes" id="UP000528286"/>
    </source>
</evidence>
<proteinExistence type="inferred from homology"/>
<gene>
    <name evidence="6" type="ORF">GGR23_000974</name>
</gene>
<dbReference type="CDD" id="cd08432">
    <property type="entry name" value="PBP2_GcdR_TrpI_HvrB_AmpR_like"/>
    <property type="match status" value="1"/>
</dbReference>
<accession>A0A7W6J4A6</accession>
<dbReference type="Pfam" id="PF03466">
    <property type="entry name" value="LysR_substrate"/>
    <property type="match status" value="1"/>
</dbReference>
<dbReference type="SUPFAM" id="SSF46785">
    <property type="entry name" value="Winged helix' DNA-binding domain"/>
    <property type="match status" value="1"/>
</dbReference>
<dbReference type="AlphaFoldDB" id="A0A7W6J4A6"/>
<dbReference type="GO" id="GO:0006351">
    <property type="term" value="P:DNA-templated transcription"/>
    <property type="evidence" value="ECO:0007669"/>
    <property type="project" value="TreeGrafter"/>
</dbReference>
<keyword evidence="4" id="KW-0804">Transcription</keyword>
<reference evidence="6 7" key="1">
    <citation type="submission" date="2020-08" db="EMBL/GenBank/DDBJ databases">
        <title>Genomic Encyclopedia of Type Strains, Phase IV (KMG-IV): sequencing the most valuable type-strain genomes for metagenomic binning, comparative biology and taxonomic classification.</title>
        <authorList>
            <person name="Goeker M."/>
        </authorList>
    </citation>
    <scope>NUCLEOTIDE SEQUENCE [LARGE SCALE GENOMIC DNA]</scope>
    <source>
        <strain evidence="6 7">DSM 29853</strain>
    </source>
</reference>
<dbReference type="Pfam" id="PF00126">
    <property type="entry name" value="HTH_1"/>
    <property type="match status" value="1"/>
</dbReference>
<dbReference type="PANTHER" id="PTHR30537">
    <property type="entry name" value="HTH-TYPE TRANSCRIPTIONAL REGULATOR"/>
    <property type="match status" value="1"/>
</dbReference>
<comment type="similarity">
    <text evidence="1">Belongs to the LysR transcriptional regulatory family.</text>
</comment>
<dbReference type="PROSITE" id="PS50931">
    <property type="entry name" value="HTH_LYSR"/>
    <property type="match status" value="1"/>
</dbReference>
<dbReference type="Gene3D" id="1.10.10.10">
    <property type="entry name" value="Winged helix-like DNA-binding domain superfamily/Winged helix DNA-binding domain"/>
    <property type="match status" value="1"/>
</dbReference>
<dbReference type="GO" id="GO:0043565">
    <property type="term" value="F:sequence-specific DNA binding"/>
    <property type="evidence" value="ECO:0007669"/>
    <property type="project" value="TreeGrafter"/>
</dbReference>
<dbReference type="InterPro" id="IPR036388">
    <property type="entry name" value="WH-like_DNA-bd_sf"/>
</dbReference>
<evidence type="ECO:0000256" key="2">
    <source>
        <dbReference type="ARBA" id="ARBA00023015"/>
    </source>
</evidence>
<keyword evidence="2" id="KW-0805">Transcription regulation</keyword>
<sequence>MRNLNLVHLNGLRAVEAAARLGTLQAVAEEFGVSPGAVSQQITKAEAQLGMVLFDRQPRGLVPTEQAAPVLFRLADAFRSLSEAVRLAGQRDPSILTISVAPVFAARWLVHRLDRFTATHPELHLRIDATTRLIDLGASDVDLGIRVGRGEWPHVKSELLLQQEIFPVASPALAERLHHPADLAAIPLVIDDRSMFSWDLWLRAAGVPDLACRIGHRLNEASLCLDAVMAGQGVMLAWQTLAGDAIRQGRLVAPFGLRVRTGFGHYLVTAPGQRQRPAVAAFVRWLKDELADSMASLDRHMPPAGPQPPAL</sequence>
<keyword evidence="3 6" id="KW-0238">DNA-binding</keyword>
<evidence type="ECO:0000256" key="1">
    <source>
        <dbReference type="ARBA" id="ARBA00009437"/>
    </source>
</evidence>
<evidence type="ECO:0000313" key="6">
    <source>
        <dbReference type="EMBL" id="MBB4063797.1"/>
    </source>
</evidence>
<dbReference type="InterPro" id="IPR058163">
    <property type="entry name" value="LysR-type_TF_proteobact-type"/>
</dbReference>
<dbReference type="InterPro" id="IPR000847">
    <property type="entry name" value="LysR_HTH_N"/>
</dbReference>
<dbReference type="EMBL" id="JACIEZ010000002">
    <property type="protein sequence ID" value="MBB4063797.1"/>
    <property type="molecule type" value="Genomic_DNA"/>
</dbReference>
<evidence type="ECO:0000259" key="5">
    <source>
        <dbReference type="PROSITE" id="PS50931"/>
    </source>
</evidence>
<dbReference type="Proteomes" id="UP000528286">
    <property type="component" value="Unassembled WGS sequence"/>
</dbReference>
<dbReference type="RefSeq" id="WP_183365002.1">
    <property type="nucleotide sequence ID" value="NZ_JACIEZ010000002.1"/>
</dbReference>
<keyword evidence="7" id="KW-1185">Reference proteome</keyword>
<dbReference type="InterPro" id="IPR005119">
    <property type="entry name" value="LysR_subst-bd"/>
</dbReference>
<dbReference type="GO" id="GO:0003700">
    <property type="term" value="F:DNA-binding transcription factor activity"/>
    <property type="evidence" value="ECO:0007669"/>
    <property type="project" value="InterPro"/>
</dbReference>
<comment type="caution">
    <text evidence="6">The sequence shown here is derived from an EMBL/GenBank/DDBJ whole genome shotgun (WGS) entry which is preliminary data.</text>
</comment>
<evidence type="ECO:0000256" key="4">
    <source>
        <dbReference type="ARBA" id="ARBA00023163"/>
    </source>
</evidence>
<dbReference type="Gene3D" id="3.40.190.10">
    <property type="entry name" value="Periplasmic binding protein-like II"/>
    <property type="match status" value="2"/>
</dbReference>
<protein>
    <submittedName>
        <fullName evidence="6">DNA-binding transcriptional LysR family regulator</fullName>
    </submittedName>
</protein>
<dbReference type="InterPro" id="IPR036390">
    <property type="entry name" value="WH_DNA-bd_sf"/>
</dbReference>
<name>A0A7W6J4A6_9HYPH</name>
<dbReference type="SUPFAM" id="SSF53850">
    <property type="entry name" value="Periplasmic binding protein-like II"/>
    <property type="match status" value="1"/>
</dbReference>
<dbReference type="PANTHER" id="PTHR30537:SF74">
    <property type="entry name" value="HTH-TYPE TRANSCRIPTIONAL REGULATOR TRPI"/>
    <property type="match status" value="1"/>
</dbReference>